<dbReference type="InterPro" id="IPR027417">
    <property type="entry name" value="P-loop_NTPase"/>
</dbReference>
<dbReference type="InterPro" id="IPR000863">
    <property type="entry name" value="Sulfotransferase_dom"/>
</dbReference>
<accession>A0ABD0LIC2</accession>
<name>A0ABD0LIC2_9CAEN</name>
<feature type="domain" description="Sulfotransferase" evidence="3">
    <location>
        <begin position="50"/>
        <end position="263"/>
    </location>
</feature>
<evidence type="ECO:0000256" key="2">
    <source>
        <dbReference type="ARBA" id="ARBA00022679"/>
    </source>
</evidence>
<dbReference type="Proteomes" id="UP001519460">
    <property type="component" value="Unassembled WGS sequence"/>
</dbReference>
<dbReference type="Pfam" id="PF00685">
    <property type="entry name" value="Sulfotransfer_1"/>
    <property type="match status" value="1"/>
</dbReference>
<comment type="caution">
    <text evidence="4">The sequence shown here is derived from an EMBL/GenBank/DDBJ whole genome shotgun (WGS) entry which is preliminary data.</text>
</comment>
<evidence type="ECO:0000256" key="1">
    <source>
        <dbReference type="ARBA" id="ARBA00005771"/>
    </source>
</evidence>
<comment type="similarity">
    <text evidence="1">Belongs to the sulfotransferase 1 family.</text>
</comment>
<gene>
    <name evidence="4" type="ORF">BaRGS_00009899</name>
</gene>
<dbReference type="PANTHER" id="PTHR11783">
    <property type="entry name" value="SULFOTRANSFERASE SULT"/>
    <property type="match status" value="1"/>
</dbReference>
<dbReference type="AlphaFoldDB" id="A0ABD0LIC2"/>
<proteinExistence type="inferred from homology"/>
<evidence type="ECO:0000313" key="5">
    <source>
        <dbReference type="Proteomes" id="UP001519460"/>
    </source>
</evidence>
<dbReference type="GO" id="GO:0016740">
    <property type="term" value="F:transferase activity"/>
    <property type="evidence" value="ECO:0007669"/>
    <property type="project" value="UniProtKB-KW"/>
</dbReference>
<evidence type="ECO:0000313" key="4">
    <source>
        <dbReference type="EMBL" id="KAK7498807.1"/>
    </source>
</evidence>
<keyword evidence="2" id="KW-0808">Transferase</keyword>
<protein>
    <recommendedName>
        <fullName evidence="3">Sulfotransferase domain-containing protein</fullName>
    </recommendedName>
</protein>
<dbReference type="EMBL" id="JACVVK020000048">
    <property type="protein sequence ID" value="KAK7498807.1"/>
    <property type="molecule type" value="Genomic_DNA"/>
</dbReference>
<organism evidence="4 5">
    <name type="scientific">Batillaria attramentaria</name>
    <dbReference type="NCBI Taxonomy" id="370345"/>
    <lineage>
        <taxon>Eukaryota</taxon>
        <taxon>Metazoa</taxon>
        <taxon>Spiralia</taxon>
        <taxon>Lophotrochozoa</taxon>
        <taxon>Mollusca</taxon>
        <taxon>Gastropoda</taxon>
        <taxon>Caenogastropoda</taxon>
        <taxon>Sorbeoconcha</taxon>
        <taxon>Cerithioidea</taxon>
        <taxon>Batillariidae</taxon>
        <taxon>Batillaria</taxon>
    </lineage>
</organism>
<keyword evidence="5" id="KW-1185">Reference proteome</keyword>
<evidence type="ECO:0000259" key="3">
    <source>
        <dbReference type="Pfam" id="PF00685"/>
    </source>
</evidence>
<dbReference type="Gene3D" id="3.40.50.300">
    <property type="entry name" value="P-loop containing nucleotide triphosphate hydrolases"/>
    <property type="match status" value="1"/>
</dbReference>
<reference evidence="4 5" key="1">
    <citation type="journal article" date="2023" name="Sci. Data">
        <title>Genome assembly of the Korean intertidal mud-creeper Batillaria attramentaria.</title>
        <authorList>
            <person name="Patra A.K."/>
            <person name="Ho P.T."/>
            <person name="Jun S."/>
            <person name="Lee S.J."/>
            <person name="Kim Y."/>
            <person name="Won Y.J."/>
        </authorList>
    </citation>
    <scope>NUCLEOTIDE SEQUENCE [LARGE SCALE GENOMIC DNA]</scope>
    <source>
        <strain evidence="4">Wonlab-2016</strain>
    </source>
</reference>
<dbReference type="SUPFAM" id="SSF52540">
    <property type="entry name" value="P-loop containing nucleoside triphosphate hydrolases"/>
    <property type="match status" value="1"/>
</dbReference>
<sequence length="269" mass="31601">MTNPLLELKDRFGNTLYFGNGGDVRFAASTWIPDFRQQLRMVKEMELRHDDVIVAGYPKSGNHWHQQIIRMLIQNSTDYKPNTFTTEVLEYIPESYRPPATGPRVFFSHLLFRHLPRQVSQKKVKVVHLVRNPKDTFVSMYAQLSEMKNEMGYSGTWEQFFQVMLEWGFWHGDFFDHLLDWEEEITAHPDHPFFVSPFEHMKRDPVGQIGKLDKFLGLDRDPDLWQAIADTCTISNMRALEEKTLKSLDSVFHDSSAGIYRKGDDLRLW</sequence>